<dbReference type="Proteomes" id="UP001054252">
    <property type="component" value="Unassembled WGS sequence"/>
</dbReference>
<comment type="caution">
    <text evidence="1">The sequence shown here is derived from an EMBL/GenBank/DDBJ whole genome shotgun (WGS) entry which is preliminary data.</text>
</comment>
<reference evidence="1 2" key="1">
    <citation type="journal article" date="2021" name="Commun. Biol.">
        <title>The genome of Shorea leprosula (Dipterocarpaceae) highlights the ecological relevance of drought in aseasonal tropical rainforests.</title>
        <authorList>
            <person name="Ng K.K.S."/>
            <person name="Kobayashi M.J."/>
            <person name="Fawcett J.A."/>
            <person name="Hatakeyama M."/>
            <person name="Paape T."/>
            <person name="Ng C.H."/>
            <person name="Ang C.C."/>
            <person name="Tnah L.H."/>
            <person name="Lee C.T."/>
            <person name="Nishiyama T."/>
            <person name="Sese J."/>
            <person name="O'Brien M.J."/>
            <person name="Copetti D."/>
            <person name="Mohd Noor M.I."/>
            <person name="Ong R.C."/>
            <person name="Putra M."/>
            <person name="Sireger I.Z."/>
            <person name="Indrioko S."/>
            <person name="Kosugi Y."/>
            <person name="Izuno A."/>
            <person name="Isagi Y."/>
            <person name="Lee S.L."/>
            <person name="Shimizu K.K."/>
        </authorList>
    </citation>
    <scope>NUCLEOTIDE SEQUENCE [LARGE SCALE GENOMIC DNA]</scope>
    <source>
        <strain evidence="1">214</strain>
    </source>
</reference>
<evidence type="ECO:0000313" key="2">
    <source>
        <dbReference type="Proteomes" id="UP001054252"/>
    </source>
</evidence>
<sequence length="72" mass="8045">MWSWEFWTCKVDHPWGISGLCRGERKTRGLAVEDLGLTLETSVELGGGLLPASKVDWGFRVAGDMAAENFRF</sequence>
<protein>
    <submittedName>
        <fullName evidence="1">Uncharacterized protein</fullName>
    </submittedName>
</protein>
<keyword evidence="2" id="KW-1185">Reference proteome</keyword>
<name>A0AAV5ICR9_9ROSI</name>
<dbReference type="EMBL" id="BPVZ01000014">
    <property type="protein sequence ID" value="GKU99705.1"/>
    <property type="molecule type" value="Genomic_DNA"/>
</dbReference>
<organism evidence="1 2">
    <name type="scientific">Rubroshorea leprosula</name>
    <dbReference type="NCBI Taxonomy" id="152421"/>
    <lineage>
        <taxon>Eukaryota</taxon>
        <taxon>Viridiplantae</taxon>
        <taxon>Streptophyta</taxon>
        <taxon>Embryophyta</taxon>
        <taxon>Tracheophyta</taxon>
        <taxon>Spermatophyta</taxon>
        <taxon>Magnoliopsida</taxon>
        <taxon>eudicotyledons</taxon>
        <taxon>Gunneridae</taxon>
        <taxon>Pentapetalae</taxon>
        <taxon>rosids</taxon>
        <taxon>malvids</taxon>
        <taxon>Malvales</taxon>
        <taxon>Dipterocarpaceae</taxon>
        <taxon>Rubroshorea</taxon>
    </lineage>
</organism>
<accession>A0AAV5ICR9</accession>
<proteinExistence type="predicted"/>
<dbReference type="AlphaFoldDB" id="A0AAV5ICR9"/>
<gene>
    <name evidence="1" type="ORF">SLEP1_g12509</name>
</gene>
<evidence type="ECO:0000313" key="1">
    <source>
        <dbReference type="EMBL" id="GKU99705.1"/>
    </source>
</evidence>